<proteinExistence type="predicted"/>
<accession>A0ABS5TRU1</accession>
<dbReference type="PANTHER" id="PTHR42905">
    <property type="entry name" value="PHOSPHOENOLPYRUVATE CARBOXYLASE"/>
    <property type="match status" value="1"/>
</dbReference>
<comment type="caution">
    <text evidence="1">The sequence shown here is derived from an EMBL/GenBank/DDBJ whole genome shotgun (WGS) entry which is preliminary data.</text>
</comment>
<dbReference type="CDD" id="cd00377">
    <property type="entry name" value="ICL_PEPM"/>
    <property type="match status" value="1"/>
</dbReference>
<name>A0ABS5TRU1_9ACTN</name>
<dbReference type="InterPro" id="IPR039556">
    <property type="entry name" value="ICL/PEPM"/>
</dbReference>
<dbReference type="SUPFAM" id="SSF51621">
    <property type="entry name" value="Phosphoenolpyruvate/pyruvate domain"/>
    <property type="match status" value="1"/>
</dbReference>
<dbReference type="EMBL" id="JAHBAY010000017">
    <property type="protein sequence ID" value="MBT0773508.1"/>
    <property type="molecule type" value="Genomic_DNA"/>
</dbReference>
<dbReference type="RefSeq" id="WP_214160049.1">
    <property type="nucleotide sequence ID" value="NZ_JAHBAY010000017.1"/>
</dbReference>
<dbReference type="GO" id="GO:0016829">
    <property type="term" value="F:lyase activity"/>
    <property type="evidence" value="ECO:0007669"/>
    <property type="project" value="UniProtKB-KW"/>
</dbReference>
<dbReference type="Gene3D" id="3.20.20.60">
    <property type="entry name" value="Phosphoenolpyruvate-binding domains"/>
    <property type="match status" value="1"/>
</dbReference>
<organism evidence="1 2">
    <name type="scientific">Kineosporia corallincola</name>
    <dbReference type="NCBI Taxonomy" id="2835133"/>
    <lineage>
        <taxon>Bacteria</taxon>
        <taxon>Bacillati</taxon>
        <taxon>Actinomycetota</taxon>
        <taxon>Actinomycetes</taxon>
        <taxon>Kineosporiales</taxon>
        <taxon>Kineosporiaceae</taxon>
        <taxon>Kineosporia</taxon>
    </lineage>
</organism>
<evidence type="ECO:0000313" key="1">
    <source>
        <dbReference type="EMBL" id="MBT0773508.1"/>
    </source>
</evidence>
<evidence type="ECO:0000313" key="2">
    <source>
        <dbReference type="Proteomes" id="UP001197247"/>
    </source>
</evidence>
<dbReference type="Proteomes" id="UP001197247">
    <property type="component" value="Unassembled WGS sequence"/>
</dbReference>
<dbReference type="InterPro" id="IPR015813">
    <property type="entry name" value="Pyrv/PenolPyrv_kinase-like_dom"/>
</dbReference>
<dbReference type="PANTHER" id="PTHR42905:SF5">
    <property type="entry name" value="CARBOXYVINYL-CARBOXYPHOSPHONATE PHOSPHORYLMUTASE, CHLOROPLASTIC"/>
    <property type="match status" value="1"/>
</dbReference>
<gene>
    <name evidence="1" type="ORF">KIH74_31465</name>
</gene>
<sequence>MTARTTLRSLMEAGTVLAPCVFDCSSARAVELAGFDAMLLSGSEVSMSMKGIPDMGLLSLEELLWAVERICDMSPIPLAVDIEDGFGGSALQAYETVRRVAKAGAMGVLMEDEAEPGYARDVSLDNVLPREDYYAKIRAAVKAVEGTDCMVIARSNLGSANLEEAIERMRFCVEELGAHASTIVNITNAKDAAVVAERVPGLKMFADINAKRGLEKMDYAALREMGYALVTMHYTMKASMAGMLEAGRANLAEMGNTYSNEMMPDEYPGHSGMPFFAAQELLDLEAGFTGSQVRFNDPRTVHTPGSAE</sequence>
<keyword evidence="1" id="KW-0456">Lyase</keyword>
<keyword evidence="2" id="KW-1185">Reference proteome</keyword>
<reference evidence="1 2" key="1">
    <citation type="submission" date="2021-05" db="EMBL/GenBank/DDBJ databases">
        <title>Kineosporia and Streptomyces sp. nov. two new marine actinobacteria isolated from Coral.</title>
        <authorList>
            <person name="Buangrab K."/>
            <person name="Sutthacheep M."/>
            <person name="Yeemin T."/>
            <person name="Harunari E."/>
            <person name="Igarashi Y."/>
            <person name="Kanchanasin P."/>
            <person name="Tanasupawat S."/>
            <person name="Phongsopitanun W."/>
        </authorList>
    </citation>
    <scope>NUCLEOTIDE SEQUENCE [LARGE SCALE GENOMIC DNA]</scope>
    <source>
        <strain evidence="1 2">J2-2</strain>
    </source>
</reference>
<protein>
    <submittedName>
        <fullName evidence="1">Isocitrate lyase/PEP mutase family protein</fullName>
    </submittedName>
</protein>
<dbReference type="InterPro" id="IPR040442">
    <property type="entry name" value="Pyrv_kinase-like_dom_sf"/>
</dbReference>
<dbReference type="Pfam" id="PF13714">
    <property type="entry name" value="PEP_mutase"/>
    <property type="match status" value="1"/>
</dbReference>